<comment type="caution">
    <text evidence="2">The sequence shown here is derived from an EMBL/GenBank/DDBJ whole genome shotgun (WGS) entry which is preliminary data.</text>
</comment>
<dbReference type="InterPro" id="IPR008715">
    <property type="entry name" value="SAM-MeTfrase_NodS-like"/>
</dbReference>
<dbReference type="Gene3D" id="3.40.50.150">
    <property type="entry name" value="Vaccinia Virus protein VP39"/>
    <property type="match status" value="1"/>
</dbReference>
<dbReference type="Pfam" id="PF02585">
    <property type="entry name" value="PIG-L"/>
    <property type="match status" value="1"/>
</dbReference>
<dbReference type="InterPro" id="IPR003737">
    <property type="entry name" value="GlcNAc_PI_deacetylase-related"/>
</dbReference>
<evidence type="ECO:0000256" key="1">
    <source>
        <dbReference type="ARBA" id="ARBA00022833"/>
    </source>
</evidence>
<evidence type="ECO:0000313" key="3">
    <source>
        <dbReference type="Proteomes" id="UP000256253"/>
    </source>
</evidence>
<dbReference type="EMBL" id="QTUA01000001">
    <property type="protein sequence ID" value="REF29534.1"/>
    <property type="molecule type" value="Genomic_DNA"/>
</dbReference>
<dbReference type="SUPFAM" id="SSF102588">
    <property type="entry name" value="LmbE-like"/>
    <property type="match status" value="1"/>
</dbReference>
<reference evidence="2 3" key="1">
    <citation type="submission" date="2018-08" db="EMBL/GenBank/DDBJ databases">
        <title>Sequencing the genomes of 1000 actinobacteria strains.</title>
        <authorList>
            <person name="Klenk H.-P."/>
        </authorList>
    </citation>
    <scope>NUCLEOTIDE SEQUENCE [LARGE SCALE GENOMIC DNA]</scope>
    <source>
        <strain evidence="2 3">DSM 22967</strain>
    </source>
</reference>
<dbReference type="SUPFAM" id="SSF53335">
    <property type="entry name" value="S-adenosyl-L-methionine-dependent methyltransferases"/>
    <property type="match status" value="1"/>
</dbReference>
<dbReference type="PANTHER" id="PTHR12993:SF11">
    <property type="entry name" value="N-ACETYLGLUCOSAMINYL-PHOSPHATIDYLINOSITOL DE-N-ACETYLASE"/>
    <property type="match status" value="1"/>
</dbReference>
<dbReference type="CDD" id="cd02440">
    <property type="entry name" value="AdoMet_MTases"/>
    <property type="match status" value="1"/>
</dbReference>
<dbReference type="PANTHER" id="PTHR12993">
    <property type="entry name" value="N-ACETYLGLUCOSAMINYL-PHOSPHATIDYLINOSITOL DE-N-ACETYLASE-RELATED"/>
    <property type="match status" value="1"/>
</dbReference>
<dbReference type="GO" id="GO:0008757">
    <property type="term" value="F:S-adenosylmethionine-dependent methyltransferase activity"/>
    <property type="evidence" value="ECO:0007669"/>
    <property type="project" value="InterPro"/>
</dbReference>
<dbReference type="GO" id="GO:0009312">
    <property type="term" value="P:oligosaccharide biosynthetic process"/>
    <property type="evidence" value="ECO:0007669"/>
    <property type="project" value="InterPro"/>
</dbReference>
<keyword evidence="1" id="KW-0862">Zinc</keyword>
<accession>A0A3D9UU60</accession>
<dbReference type="AlphaFoldDB" id="A0A3D9UU60"/>
<protein>
    <submittedName>
        <fullName evidence="2">LmbE family N-acetylglucosaminyl deacetylase</fullName>
    </submittedName>
</protein>
<dbReference type="InterPro" id="IPR024078">
    <property type="entry name" value="LmbE-like_dom_sf"/>
</dbReference>
<evidence type="ECO:0000313" key="2">
    <source>
        <dbReference type="EMBL" id="REF29534.1"/>
    </source>
</evidence>
<dbReference type="GO" id="GO:0016137">
    <property type="term" value="P:glycoside metabolic process"/>
    <property type="evidence" value="ECO:0007669"/>
    <property type="project" value="UniProtKB-ARBA"/>
</dbReference>
<name>A0A3D9UU60_9MICO</name>
<sequence length="442" mass="48162">MNRTFSLDDPGTPEQEWREALRAKALPSLDLSPLRRLVVVSAHPDDETLGVGGLIAQAARADLTVDVVVLTDGAASHPDSPTHSPEALRRIREHEVRHAIELLAPGASVRTLALPDGALADHLDDAVDAVVETIGLDGESTLLLSPWHLDRHPDHEAAAQACALASTRTDAHHLGYPVWAWHWSSVDEFPWESAVSAALSEDDQDRKVAALAAHTSQVEPLSDDPGDEVLLPDHVVRHFHRDVEVLLPQAPADDDALDALHGSNSDPWNVESSWYEQRKRAVILGLLPRRHYESVLEVGCSIGVLTADLAQRADRVVGIDSSAHAVQAARSRVPANATVHVMDTPNEWPSDRFDLVVLSEVGYFFSPGDWAALLARVEQSLTDDGEVLLCHWLPQPKGWPMNGEVVHGAALEQLCRGGRRVVAQYRDDSIRAEVVGPTPIEP</sequence>
<organism evidence="2 3">
    <name type="scientific">Calidifontibacter indicus</name>
    <dbReference type="NCBI Taxonomy" id="419650"/>
    <lineage>
        <taxon>Bacteria</taxon>
        <taxon>Bacillati</taxon>
        <taxon>Actinomycetota</taxon>
        <taxon>Actinomycetes</taxon>
        <taxon>Micrococcales</taxon>
        <taxon>Dermacoccaceae</taxon>
        <taxon>Calidifontibacter</taxon>
    </lineage>
</organism>
<dbReference type="Proteomes" id="UP000256253">
    <property type="component" value="Unassembled WGS sequence"/>
</dbReference>
<dbReference type="Gene3D" id="3.40.50.10320">
    <property type="entry name" value="LmbE-like"/>
    <property type="match status" value="1"/>
</dbReference>
<dbReference type="GO" id="GO:0016811">
    <property type="term" value="F:hydrolase activity, acting on carbon-nitrogen (but not peptide) bonds, in linear amides"/>
    <property type="evidence" value="ECO:0007669"/>
    <property type="project" value="TreeGrafter"/>
</dbReference>
<dbReference type="Pfam" id="PF05401">
    <property type="entry name" value="NodS"/>
    <property type="match status" value="1"/>
</dbReference>
<dbReference type="RefSeq" id="WP_170143964.1">
    <property type="nucleotide sequence ID" value="NZ_QTUA01000001.1"/>
</dbReference>
<gene>
    <name evidence="2" type="ORF">DFJ65_0485</name>
</gene>
<dbReference type="InterPro" id="IPR029063">
    <property type="entry name" value="SAM-dependent_MTases_sf"/>
</dbReference>
<proteinExistence type="predicted"/>
<keyword evidence="3" id="KW-1185">Reference proteome</keyword>